<keyword evidence="6 11" id="KW-0256">Endoplasmic reticulum</keyword>
<evidence type="ECO:0000256" key="6">
    <source>
        <dbReference type="ARBA" id="ARBA00022824"/>
    </source>
</evidence>
<reference evidence="12" key="1">
    <citation type="submission" date="2023-01" db="EMBL/GenBank/DDBJ databases">
        <title>Genome assembly of the deep-sea coral Lophelia pertusa.</title>
        <authorList>
            <person name="Herrera S."/>
            <person name="Cordes E."/>
        </authorList>
    </citation>
    <scope>NUCLEOTIDE SEQUENCE</scope>
    <source>
        <strain evidence="12">USNM1676648</strain>
        <tissue evidence="12">Polyp</tissue>
    </source>
</reference>
<evidence type="ECO:0000256" key="11">
    <source>
        <dbReference type="RuleBase" id="RU367023"/>
    </source>
</evidence>
<dbReference type="EMBL" id="MU826385">
    <property type="protein sequence ID" value="KAJ7376976.1"/>
    <property type="molecule type" value="Genomic_DNA"/>
</dbReference>
<keyword evidence="13" id="KW-1185">Reference proteome</keyword>
<evidence type="ECO:0000256" key="10">
    <source>
        <dbReference type="ARBA" id="ARBA00023315"/>
    </source>
</evidence>
<protein>
    <recommendedName>
        <fullName evidence="11">Acyltransferase</fullName>
        <ecNumber evidence="11">2.3.1.-</ecNumber>
    </recommendedName>
</protein>
<keyword evidence="5 11" id="KW-0812">Transmembrane</keyword>
<evidence type="ECO:0000256" key="4">
    <source>
        <dbReference type="ARBA" id="ARBA00022679"/>
    </source>
</evidence>
<evidence type="ECO:0000256" key="2">
    <source>
        <dbReference type="ARBA" id="ARBA00005420"/>
    </source>
</evidence>
<dbReference type="GO" id="GO:0005789">
    <property type="term" value="C:endoplasmic reticulum membrane"/>
    <property type="evidence" value="ECO:0007669"/>
    <property type="project" value="UniProtKB-SubCell"/>
</dbReference>
<proteinExistence type="inferred from homology"/>
<keyword evidence="8" id="KW-0443">Lipid metabolism</keyword>
<keyword evidence="4 11" id="KW-0808">Transferase</keyword>
<dbReference type="OrthoDB" id="264532at2759"/>
<dbReference type="CDD" id="cd07987">
    <property type="entry name" value="LPLAT_MGAT-like"/>
    <property type="match status" value="1"/>
</dbReference>
<comment type="similarity">
    <text evidence="2 11">Belongs to the diacylglycerol acyltransferase family.</text>
</comment>
<dbReference type="GO" id="GO:0019432">
    <property type="term" value="P:triglyceride biosynthetic process"/>
    <property type="evidence" value="ECO:0007669"/>
    <property type="project" value="TreeGrafter"/>
</dbReference>
<dbReference type="PANTHER" id="PTHR12317:SF79">
    <property type="entry name" value="ACYLTRANSFERASE"/>
    <property type="match status" value="1"/>
</dbReference>
<evidence type="ECO:0000256" key="5">
    <source>
        <dbReference type="ARBA" id="ARBA00022692"/>
    </source>
</evidence>
<dbReference type="Proteomes" id="UP001163046">
    <property type="component" value="Unassembled WGS sequence"/>
</dbReference>
<dbReference type="AlphaFoldDB" id="A0A9X0CVD7"/>
<keyword evidence="9 11" id="KW-0472">Membrane</keyword>
<organism evidence="12 13">
    <name type="scientific">Desmophyllum pertusum</name>
    <dbReference type="NCBI Taxonomy" id="174260"/>
    <lineage>
        <taxon>Eukaryota</taxon>
        <taxon>Metazoa</taxon>
        <taxon>Cnidaria</taxon>
        <taxon>Anthozoa</taxon>
        <taxon>Hexacorallia</taxon>
        <taxon>Scleractinia</taxon>
        <taxon>Caryophylliina</taxon>
        <taxon>Caryophylliidae</taxon>
        <taxon>Desmophyllum</taxon>
    </lineage>
</organism>
<comment type="caution">
    <text evidence="11">Lacks conserved residue(s) required for the propagation of feature annotation.</text>
</comment>
<sequence>MFKLEHIVSKFIQGCCVLCLYVFTIAGATYAFAVAGLYCAYLKPQLWPVIALYLAWMFIDQNRSKHGGRKFGIDYTGDLFAFRYARDYYPISLVKTAELDPCRNYIFGYHPHGFIPEGLVISFGTNALGFQNKFPGITPHIGGHSMILWSPIFRELAMWVRVVDVGSDSCRYVLTQMGPGHSIAIVPGGAAEALDTGSKEYILTLNRRRQFIKMALETGSPLVPVFGFGQNDSFHIPANLEYLKSYKTGCTKLEKWLKILFRNTLITFCGKSIVIPGLPHNKPITVVVGSPIQVEKVYNPSDEQIKQLHAEYVKGLTRLFEENRKKYNISEDTKLIIQ</sequence>
<comment type="subcellular location">
    <subcellularLocation>
        <location evidence="1 11">Endoplasmic reticulum membrane</location>
        <topology evidence="1 11">Multi-pass membrane protein</topology>
    </subcellularLocation>
</comment>
<keyword evidence="7 11" id="KW-1133">Transmembrane helix</keyword>
<evidence type="ECO:0000256" key="9">
    <source>
        <dbReference type="ARBA" id="ARBA00023136"/>
    </source>
</evidence>
<dbReference type="PANTHER" id="PTHR12317">
    <property type="entry name" value="DIACYLGLYCEROL O-ACYLTRANSFERASE"/>
    <property type="match status" value="1"/>
</dbReference>
<keyword evidence="3" id="KW-0444">Lipid biosynthesis</keyword>
<comment type="caution">
    <text evidence="12">The sequence shown here is derived from an EMBL/GenBank/DDBJ whole genome shotgun (WGS) entry which is preliminary data.</text>
</comment>
<evidence type="ECO:0000313" key="12">
    <source>
        <dbReference type="EMBL" id="KAJ7376976.1"/>
    </source>
</evidence>
<evidence type="ECO:0000313" key="13">
    <source>
        <dbReference type="Proteomes" id="UP001163046"/>
    </source>
</evidence>
<dbReference type="Pfam" id="PF03982">
    <property type="entry name" value="DAGAT"/>
    <property type="match status" value="1"/>
</dbReference>
<feature type="transmembrane region" description="Helical" evidence="11">
    <location>
        <begin position="12"/>
        <end position="35"/>
    </location>
</feature>
<keyword evidence="10" id="KW-0012">Acyltransferase</keyword>
<dbReference type="EC" id="2.3.1.-" evidence="11"/>
<dbReference type="InterPro" id="IPR007130">
    <property type="entry name" value="DAGAT"/>
</dbReference>
<evidence type="ECO:0000256" key="1">
    <source>
        <dbReference type="ARBA" id="ARBA00004477"/>
    </source>
</evidence>
<dbReference type="GO" id="GO:0004144">
    <property type="term" value="F:diacylglycerol O-acyltransferase activity"/>
    <property type="evidence" value="ECO:0007669"/>
    <property type="project" value="TreeGrafter"/>
</dbReference>
<gene>
    <name evidence="12" type="ORF">OS493_031248</name>
</gene>
<evidence type="ECO:0000256" key="7">
    <source>
        <dbReference type="ARBA" id="ARBA00022989"/>
    </source>
</evidence>
<accession>A0A9X0CVD7</accession>
<evidence type="ECO:0000256" key="8">
    <source>
        <dbReference type="ARBA" id="ARBA00023098"/>
    </source>
</evidence>
<evidence type="ECO:0000256" key="3">
    <source>
        <dbReference type="ARBA" id="ARBA00022516"/>
    </source>
</evidence>
<name>A0A9X0CVD7_9CNID</name>